<organism evidence="2 3">
    <name type="scientific">Modestobacter roseus</name>
    <dbReference type="NCBI Taxonomy" id="1181884"/>
    <lineage>
        <taxon>Bacteria</taxon>
        <taxon>Bacillati</taxon>
        <taxon>Actinomycetota</taxon>
        <taxon>Actinomycetes</taxon>
        <taxon>Geodermatophilales</taxon>
        <taxon>Geodermatophilaceae</taxon>
        <taxon>Modestobacter</taxon>
    </lineage>
</organism>
<comment type="caution">
    <text evidence="2">The sequence shown here is derived from an EMBL/GenBank/DDBJ whole genome shotgun (WGS) entry which is preliminary data.</text>
</comment>
<name>A0A562IXD1_9ACTN</name>
<dbReference type="Pfam" id="PF19736">
    <property type="entry name" value="DUF6226"/>
    <property type="match status" value="1"/>
</dbReference>
<accession>A0A562IXD1</accession>
<protein>
    <submittedName>
        <fullName evidence="2">Uncharacterized protein</fullName>
    </submittedName>
</protein>
<reference evidence="2 3" key="1">
    <citation type="submission" date="2019-07" db="EMBL/GenBank/DDBJ databases">
        <title>R&amp;d 2014.</title>
        <authorList>
            <person name="Klenk H.-P."/>
        </authorList>
    </citation>
    <scope>NUCLEOTIDE SEQUENCE [LARGE SCALE GENOMIC DNA]</scope>
    <source>
        <strain evidence="2 3">DSM 45764</strain>
    </source>
</reference>
<feature type="region of interest" description="Disordered" evidence="1">
    <location>
        <begin position="1"/>
        <end position="20"/>
    </location>
</feature>
<evidence type="ECO:0000313" key="3">
    <source>
        <dbReference type="Proteomes" id="UP000321490"/>
    </source>
</evidence>
<evidence type="ECO:0000313" key="2">
    <source>
        <dbReference type="EMBL" id="TWH75542.1"/>
    </source>
</evidence>
<proteinExistence type="predicted"/>
<dbReference type="EMBL" id="VLKF01000001">
    <property type="protein sequence ID" value="TWH75542.1"/>
    <property type="molecule type" value="Genomic_DNA"/>
</dbReference>
<evidence type="ECO:0000256" key="1">
    <source>
        <dbReference type="SAM" id="MobiDB-lite"/>
    </source>
</evidence>
<keyword evidence="3" id="KW-1185">Reference proteome</keyword>
<sequence length="192" mass="20486">MEPYHRVVGGRWGDEEPPAEAYSRVSDPQRFLPLLGAADDLVAGLRRRFDVMVSDEPVAGRGELSAVRLSPATGAGADLVVVRTDFPGVHLRAGRWARASFPACGCDACDEQVDDAIESLVEFVGDVAGGRFGEELTAGPGPRELHTWRAGSSSTAYLTPAEASAHGEPGRFDWAPWPEHPTGAHDRPVDSA</sequence>
<feature type="region of interest" description="Disordered" evidence="1">
    <location>
        <begin position="164"/>
        <end position="192"/>
    </location>
</feature>
<gene>
    <name evidence="2" type="ORF">JD78_04104</name>
</gene>
<dbReference type="Proteomes" id="UP000321490">
    <property type="component" value="Unassembled WGS sequence"/>
</dbReference>
<dbReference type="InterPro" id="IPR045773">
    <property type="entry name" value="DUF6226"/>
</dbReference>
<feature type="compositionally biased region" description="Basic and acidic residues" evidence="1">
    <location>
        <begin position="182"/>
        <end position="192"/>
    </location>
</feature>
<dbReference type="AlphaFoldDB" id="A0A562IXD1"/>